<dbReference type="RefSeq" id="WP_126500500.1">
    <property type="nucleotide sequence ID" value="NZ_LR134479.1"/>
</dbReference>
<evidence type="ECO:0000256" key="3">
    <source>
        <dbReference type="ARBA" id="ARBA00022989"/>
    </source>
</evidence>
<dbReference type="InterPro" id="IPR009908">
    <property type="entry name" value="Methylamine_util_MauE"/>
</dbReference>
<dbReference type="GO" id="GO:0016020">
    <property type="term" value="C:membrane"/>
    <property type="evidence" value="ECO:0007669"/>
    <property type="project" value="UniProtKB-SubCell"/>
</dbReference>
<comment type="subcellular location">
    <subcellularLocation>
        <location evidence="1">Membrane</location>
        <topology evidence="1">Multi-pass membrane protein</topology>
    </subcellularLocation>
</comment>
<dbReference type="Pfam" id="PF07291">
    <property type="entry name" value="MauE"/>
    <property type="match status" value="1"/>
</dbReference>
<feature type="compositionally biased region" description="Low complexity" evidence="5">
    <location>
        <begin position="603"/>
        <end position="613"/>
    </location>
</feature>
<evidence type="ECO:0000313" key="10">
    <source>
        <dbReference type="Proteomes" id="UP000282386"/>
    </source>
</evidence>
<evidence type="ECO:0000313" key="9">
    <source>
        <dbReference type="EMBL" id="VEI24166.1"/>
    </source>
</evidence>
<evidence type="ECO:0000256" key="1">
    <source>
        <dbReference type="ARBA" id="ARBA00004141"/>
    </source>
</evidence>
<proteinExistence type="predicted"/>
<sequence>MTPLLLCTSILVVTLTASGIAKAKDPSSTVEGILNLGLDSVAPLKLTPAVLPWAELVLAAGLLFAPGPLFPVFAIASCALMVFYLVVIARALATGRTEGCNCFGKKSAAPVSRYTLIRNIALTIAGILTVVASFVGGKAVVYELVGLNGSGWLWAVGAALIALTLWAIQRGESLAEPAPDIPEVVLPSAADESEDYVRVPIPYASIYTTDGRVTTLRDMSRVQARVLFFASPTCGSCTPILKTIPRWQKLLPQLGLHPVFSSEEKIRQAHKLEKLDEGVEALVDPKHAAMHNFGRGTPMAVILGSDGMLAGGPVAGTSDVKQLMDDLLVEFGAIKDPNAPKEAQPAQAAASASAAGASEQRAPVQGGSATQAPARPAAVDNVSHGQVGRTAPAQQKAPASEQPTQPQAAVSKSQNAQQPAPVKQDAQPTQGRGASTQQKTTAQQHNAAQQQSASQQQPAAPQQGTAAGVVPAQSSAQPQKTAKNTAAQQPAAASSPASQEAAAQQSKQQKAQDASSPAQKAQTSAPAASAAQASGDSVQATAPVPTQKPNDATEPLTQVGQQKASQPQQGGTGSGQTSQQTQPARVQPTQPANKPQPAGGGAEAAKTTSAAKAYRLGMRQQAVRAKSAGAQSAPAGSSTGVVTSPSASFNGPRKRYTPGASMLKSRRSPAELSVPQAATRPPLKPSSRAASASMAKLRSQQIIQKAAAKK</sequence>
<gene>
    <name evidence="9" type="ORF">NCTC10207_01941</name>
</gene>
<feature type="transmembrane region" description="Helical" evidence="6">
    <location>
        <begin position="151"/>
        <end position="168"/>
    </location>
</feature>
<feature type="compositionally biased region" description="Polar residues" evidence="5">
    <location>
        <begin position="401"/>
        <end position="418"/>
    </location>
</feature>
<keyword evidence="3 6" id="KW-1133">Transmembrane helix</keyword>
<dbReference type="SUPFAM" id="SSF52833">
    <property type="entry name" value="Thioredoxin-like"/>
    <property type="match status" value="1"/>
</dbReference>
<keyword evidence="2 6" id="KW-0812">Transmembrane</keyword>
<feature type="compositionally biased region" description="Low complexity" evidence="5">
    <location>
        <begin position="436"/>
        <end position="467"/>
    </location>
</feature>
<keyword evidence="4 6" id="KW-0472">Membrane</keyword>
<evidence type="ECO:0000256" key="5">
    <source>
        <dbReference type="SAM" id="MobiDB-lite"/>
    </source>
</evidence>
<dbReference type="EMBL" id="LR134479">
    <property type="protein sequence ID" value="VEI24166.1"/>
    <property type="molecule type" value="Genomic_DNA"/>
</dbReference>
<feature type="compositionally biased region" description="Polar residues" evidence="5">
    <location>
        <begin position="426"/>
        <end position="435"/>
    </location>
</feature>
<feature type="signal peptide" evidence="7">
    <location>
        <begin position="1"/>
        <end position="23"/>
    </location>
</feature>
<feature type="compositionally biased region" description="Low complexity" evidence="5">
    <location>
        <begin position="625"/>
        <end position="640"/>
    </location>
</feature>
<feature type="domain" description="Methylamine utilisation protein MauE" evidence="8">
    <location>
        <begin position="4"/>
        <end position="130"/>
    </location>
</feature>
<feature type="compositionally biased region" description="Low complexity" evidence="5">
    <location>
        <begin position="476"/>
        <end position="540"/>
    </location>
</feature>
<evidence type="ECO:0000256" key="7">
    <source>
        <dbReference type="SAM" id="SignalP"/>
    </source>
</evidence>
<feature type="compositionally biased region" description="Polar residues" evidence="5">
    <location>
        <begin position="547"/>
        <end position="564"/>
    </location>
</feature>
<organism evidence="9 10">
    <name type="scientific">Rothia aeria</name>
    <dbReference type="NCBI Taxonomy" id="172042"/>
    <lineage>
        <taxon>Bacteria</taxon>
        <taxon>Bacillati</taxon>
        <taxon>Actinomycetota</taxon>
        <taxon>Actinomycetes</taxon>
        <taxon>Micrococcales</taxon>
        <taxon>Micrococcaceae</taxon>
        <taxon>Rothia</taxon>
    </lineage>
</organism>
<dbReference type="GO" id="GO:0030416">
    <property type="term" value="P:methylamine metabolic process"/>
    <property type="evidence" value="ECO:0007669"/>
    <property type="project" value="InterPro"/>
</dbReference>
<evidence type="ECO:0000256" key="6">
    <source>
        <dbReference type="SAM" id="Phobius"/>
    </source>
</evidence>
<feature type="compositionally biased region" description="Low complexity" evidence="5">
    <location>
        <begin position="340"/>
        <end position="363"/>
    </location>
</feature>
<evidence type="ECO:0000256" key="4">
    <source>
        <dbReference type="ARBA" id="ARBA00023136"/>
    </source>
</evidence>
<protein>
    <submittedName>
        <fullName evidence="9">Methylamine utilisation protein MauE</fullName>
    </submittedName>
</protein>
<dbReference type="AlphaFoldDB" id="A0A7Z9D7B5"/>
<feature type="transmembrane region" description="Helical" evidence="6">
    <location>
        <begin position="114"/>
        <end position="136"/>
    </location>
</feature>
<name>A0A7Z9D7B5_9MICC</name>
<dbReference type="Proteomes" id="UP000282386">
    <property type="component" value="Chromosome"/>
</dbReference>
<feature type="transmembrane region" description="Helical" evidence="6">
    <location>
        <begin position="69"/>
        <end position="93"/>
    </location>
</feature>
<dbReference type="Gene3D" id="3.40.30.10">
    <property type="entry name" value="Glutaredoxin"/>
    <property type="match status" value="1"/>
</dbReference>
<evidence type="ECO:0000256" key="2">
    <source>
        <dbReference type="ARBA" id="ARBA00022692"/>
    </source>
</evidence>
<reference evidence="9 10" key="1">
    <citation type="submission" date="2018-12" db="EMBL/GenBank/DDBJ databases">
        <authorList>
            <consortium name="Pathogen Informatics"/>
        </authorList>
    </citation>
    <scope>NUCLEOTIDE SEQUENCE [LARGE SCALE GENOMIC DNA]</scope>
    <source>
        <strain evidence="9 10">NCTC10207</strain>
    </source>
</reference>
<dbReference type="UniPathway" id="UPA00895"/>
<feature type="region of interest" description="Disordered" evidence="5">
    <location>
        <begin position="338"/>
        <end position="710"/>
    </location>
</feature>
<evidence type="ECO:0000259" key="8">
    <source>
        <dbReference type="Pfam" id="PF07291"/>
    </source>
</evidence>
<dbReference type="InterPro" id="IPR036249">
    <property type="entry name" value="Thioredoxin-like_sf"/>
</dbReference>
<feature type="chain" id="PRO_5030730691" evidence="7">
    <location>
        <begin position="24"/>
        <end position="710"/>
    </location>
</feature>
<feature type="compositionally biased region" description="Low complexity" evidence="5">
    <location>
        <begin position="565"/>
        <end position="583"/>
    </location>
</feature>
<keyword evidence="7" id="KW-0732">Signal</keyword>
<accession>A0A7Z9D7B5</accession>